<dbReference type="GO" id="GO:0016740">
    <property type="term" value="F:transferase activity"/>
    <property type="evidence" value="ECO:0007669"/>
    <property type="project" value="UniProtKB-KW"/>
</dbReference>
<feature type="transmembrane region" description="Helical" evidence="2">
    <location>
        <begin position="232"/>
        <end position="254"/>
    </location>
</feature>
<reference evidence="4 5" key="1">
    <citation type="submission" date="2017-07" db="EMBL/GenBank/DDBJ databases">
        <title>Whole genome sequence of Azospirillum brasilense 2A1, a potential biofertilizer strain.</title>
        <authorList>
            <person name="Fontana C.A."/>
            <person name="Toffoli L.M."/>
            <person name="Salazar S.M."/>
            <person name="Puglisi E."/>
            <person name="Pedraza R."/>
            <person name="Bassi D."/>
            <person name="Cocconcelli P.S."/>
        </authorList>
    </citation>
    <scope>NUCLEOTIDE SEQUENCE [LARGE SCALE GENOMIC DNA]</scope>
    <source>
        <strain evidence="4 5">2A1</strain>
        <plasmid evidence="4">unnamed</plasmid>
    </source>
</reference>
<dbReference type="Pfam" id="PF00535">
    <property type="entry name" value="Glycos_transf_2"/>
    <property type="match status" value="1"/>
</dbReference>
<dbReference type="EMBL" id="NOWT01000018">
    <property type="protein sequence ID" value="OYD82905.1"/>
    <property type="molecule type" value="Genomic_DNA"/>
</dbReference>
<dbReference type="RefSeq" id="WP_094304992.1">
    <property type="nucleotide sequence ID" value="NZ_NOWT01000018.1"/>
</dbReference>
<dbReference type="Proteomes" id="UP000215367">
    <property type="component" value="Unassembled WGS sequence"/>
</dbReference>
<comment type="caution">
    <text evidence="4">The sequence shown here is derived from an EMBL/GenBank/DDBJ whole genome shotgun (WGS) entry which is preliminary data.</text>
</comment>
<evidence type="ECO:0000313" key="5">
    <source>
        <dbReference type="Proteomes" id="UP000215367"/>
    </source>
</evidence>
<protein>
    <submittedName>
        <fullName evidence="4">Glycosyl transferase</fullName>
    </submittedName>
</protein>
<keyword evidence="4" id="KW-0808">Transferase</keyword>
<proteinExistence type="predicted"/>
<name>A0A235HCE4_AZOBR</name>
<evidence type="ECO:0000256" key="2">
    <source>
        <dbReference type="SAM" id="Phobius"/>
    </source>
</evidence>
<evidence type="ECO:0000259" key="3">
    <source>
        <dbReference type="Pfam" id="PF00535"/>
    </source>
</evidence>
<dbReference type="InterPro" id="IPR001173">
    <property type="entry name" value="Glyco_trans_2-like"/>
</dbReference>
<accession>A0A235HCE4</accession>
<keyword evidence="2" id="KW-0812">Transmembrane</keyword>
<feature type="domain" description="Glycosyltransferase 2-like" evidence="3">
    <location>
        <begin position="7"/>
        <end position="133"/>
    </location>
</feature>
<feature type="transmembrane region" description="Helical" evidence="2">
    <location>
        <begin position="266"/>
        <end position="289"/>
    </location>
</feature>
<evidence type="ECO:0000256" key="1">
    <source>
        <dbReference type="SAM" id="MobiDB-lite"/>
    </source>
</evidence>
<dbReference type="AlphaFoldDB" id="A0A235HCE4"/>
<evidence type="ECO:0000313" key="4">
    <source>
        <dbReference type="EMBL" id="OYD82905.1"/>
    </source>
</evidence>
<gene>
    <name evidence="4" type="ORF">CHT98_18635</name>
</gene>
<feature type="region of interest" description="Disordered" evidence="1">
    <location>
        <begin position="311"/>
        <end position="334"/>
    </location>
</feature>
<dbReference type="InterPro" id="IPR050256">
    <property type="entry name" value="Glycosyltransferase_2"/>
</dbReference>
<dbReference type="PANTHER" id="PTHR48090">
    <property type="entry name" value="UNDECAPRENYL-PHOSPHATE 4-DEOXY-4-FORMAMIDO-L-ARABINOSE TRANSFERASE-RELATED"/>
    <property type="match status" value="1"/>
</dbReference>
<organism evidence="4 5">
    <name type="scientific">Azospirillum brasilense</name>
    <dbReference type="NCBI Taxonomy" id="192"/>
    <lineage>
        <taxon>Bacteria</taxon>
        <taxon>Pseudomonadati</taxon>
        <taxon>Pseudomonadota</taxon>
        <taxon>Alphaproteobacteria</taxon>
        <taxon>Rhodospirillales</taxon>
        <taxon>Azospirillaceae</taxon>
        <taxon>Azospirillum</taxon>
    </lineage>
</organism>
<keyword evidence="2" id="KW-0472">Membrane</keyword>
<dbReference type="InterPro" id="IPR029044">
    <property type="entry name" value="Nucleotide-diphossugar_trans"/>
</dbReference>
<geneLocation type="plasmid" evidence="4">
    <name>unnamed</name>
</geneLocation>
<keyword evidence="4" id="KW-0614">Plasmid</keyword>
<keyword evidence="2" id="KW-1133">Transmembrane helix</keyword>
<dbReference type="Gene3D" id="3.90.550.10">
    <property type="entry name" value="Spore Coat Polysaccharide Biosynthesis Protein SpsA, Chain A"/>
    <property type="match status" value="1"/>
</dbReference>
<dbReference type="PANTHER" id="PTHR48090:SF7">
    <property type="entry name" value="RFBJ PROTEIN"/>
    <property type="match status" value="1"/>
</dbReference>
<sequence>MKLIIQIPCFNEQDSLPVTLAELPRSLPGIDLVEWLVIDDGSSDRTVEVARALGVDHIVRFERNRGLAAAFMAGLDASLKAGADIIVNTDADNQYSAASIPALIAPILRGEAQMVVGARPIGQIDHFSPVKKALQRLGSWVVRVTSGTDIADAPSGFRAIGREAALRLNVFNRYTYTLETIIQAGRRGITTQSVPIRVNGDLRPSRLVRSIRAYVTRNMWVILRIFSIYRPLSFFTMVGAVPFGIGFLIGLRWLALFLSGTDRTHIPSLILAAVLLLMGVMIWILGLVADLISVNREMLEDIRTRVRRQELAAARTGEPESGDEEPRPLSSRAA</sequence>
<dbReference type="SUPFAM" id="SSF53448">
    <property type="entry name" value="Nucleotide-diphospho-sugar transferases"/>
    <property type="match status" value="1"/>
</dbReference>
<dbReference type="CDD" id="cd04179">
    <property type="entry name" value="DPM_DPG-synthase_like"/>
    <property type="match status" value="1"/>
</dbReference>